<dbReference type="GO" id="GO:0008270">
    <property type="term" value="F:zinc ion binding"/>
    <property type="evidence" value="ECO:0007669"/>
    <property type="project" value="UniProtKB-KW"/>
</dbReference>
<evidence type="ECO:0000256" key="2">
    <source>
        <dbReference type="SAM" id="MobiDB-lite"/>
    </source>
</evidence>
<gene>
    <name evidence="4" type="ORF">BDV29DRAFT_189990</name>
</gene>
<dbReference type="Proteomes" id="UP000326565">
    <property type="component" value="Unassembled WGS sequence"/>
</dbReference>
<evidence type="ECO:0000256" key="1">
    <source>
        <dbReference type="PROSITE-ProRule" id="PRU00042"/>
    </source>
</evidence>
<feature type="region of interest" description="Disordered" evidence="2">
    <location>
        <begin position="220"/>
        <end position="250"/>
    </location>
</feature>
<protein>
    <recommendedName>
        <fullName evidence="3">C2H2-type domain-containing protein</fullName>
    </recommendedName>
</protein>
<name>A0A5N5X4Q9_9EURO</name>
<dbReference type="AlphaFoldDB" id="A0A5N5X4Q9"/>
<evidence type="ECO:0000313" key="5">
    <source>
        <dbReference type="Proteomes" id="UP000326565"/>
    </source>
</evidence>
<sequence length="285" mass="33020">MDGNHDIPEEPWMALPLFNRAASPDISRNDSTWYEPEPLPEPQLQWIMDPSSHREFSETQLQWLMGSSGLEHASKPSMPWIMDCTGLEDLTEPSIPWIMDSSGLKGLTEPQMQYILEAPILENPSDPPTPSSSRTREVPTGPPSRDEPIFSRPGSSSRHRDSPPELLPDYITPPDSTSLARAKCPFPGCKSTARFATPRDFRRHYRQHFKRFFCHYENCPQSAPDPQNPSKRGFATRKDRDRHEAKHKPEIRCQWRNQHGEQCTRVFSRMDNMRDHVRRIHQRKT</sequence>
<accession>A0A5N5X4Q9</accession>
<dbReference type="InterPro" id="IPR013087">
    <property type="entry name" value="Znf_C2H2_type"/>
</dbReference>
<dbReference type="EMBL" id="ML732190">
    <property type="protein sequence ID" value="KAB8075741.1"/>
    <property type="molecule type" value="Genomic_DNA"/>
</dbReference>
<keyword evidence="1" id="KW-0862">Zinc</keyword>
<feature type="region of interest" description="Disordered" evidence="2">
    <location>
        <begin position="121"/>
        <end position="174"/>
    </location>
</feature>
<keyword evidence="1" id="KW-0479">Metal-binding</keyword>
<reference evidence="4 5" key="1">
    <citation type="submission" date="2019-04" db="EMBL/GenBank/DDBJ databases">
        <title>Friends and foes A comparative genomics study of 23 Aspergillus species from section Flavi.</title>
        <authorList>
            <consortium name="DOE Joint Genome Institute"/>
            <person name="Kjaerbolling I."/>
            <person name="Vesth T."/>
            <person name="Frisvad J.C."/>
            <person name="Nybo J.L."/>
            <person name="Theobald S."/>
            <person name="Kildgaard S."/>
            <person name="Isbrandt T."/>
            <person name="Kuo A."/>
            <person name="Sato A."/>
            <person name="Lyhne E.K."/>
            <person name="Kogle M.E."/>
            <person name="Wiebenga A."/>
            <person name="Kun R.S."/>
            <person name="Lubbers R.J."/>
            <person name="Makela M.R."/>
            <person name="Barry K."/>
            <person name="Chovatia M."/>
            <person name="Clum A."/>
            <person name="Daum C."/>
            <person name="Haridas S."/>
            <person name="He G."/>
            <person name="LaButti K."/>
            <person name="Lipzen A."/>
            <person name="Mondo S."/>
            <person name="Riley R."/>
            <person name="Salamov A."/>
            <person name="Simmons B.A."/>
            <person name="Magnuson J.K."/>
            <person name="Henrissat B."/>
            <person name="Mortensen U.H."/>
            <person name="Larsen T.O."/>
            <person name="Devries R.P."/>
            <person name="Grigoriev I.V."/>
            <person name="Machida M."/>
            <person name="Baker S.E."/>
            <person name="Andersen M.R."/>
        </authorList>
    </citation>
    <scope>NUCLEOTIDE SEQUENCE [LARGE SCALE GENOMIC DNA]</scope>
    <source>
        <strain evidence="4 5">CBS 151.66</strain>
    </source>
</reference>
<keyword evidence="1" id="KW-0863">Zinc-finger</keyword>
<feature type="domain" description="C2H2-type" evidence="3">
    <location>
        <begin position="251"/>
        <end position="285"/>
    </location>
</feature>
<feature type="compositionally biased region" description="Polar residues" evidence="2">
    <location>
        <begin position="220"/>
        <end position="230"/>
    </location>
</feature>
<dbReference type="OrthoDB" id="654211at2759"/>
<keyword evidence="5" id="KW-1185">Reference proteome</keyword>
<proteinExistence type="predicted"/>
<organism evidence="4 5">
    <name type="scientific">Aspergillus leporis</name>
    <dbReference type="NCBI Taxonomy" id="41062"/>
    <lineage>
        <taxon>Eukaryota</taxon>
        <taxon>Fungi</taxon>
        <taxon>Dikarya</taxon>
        <taxon>Ascomycota</taxon>
        <taxon>Pezizomycotina</taxon>
        <taxon>Eurotiomycetes</taxon>
        <taxon>Eurotiomycetidae</taxon>
        <taxon>Eurotiales</taxon>
        <taxon>Aspergillaceae</taxon>
        <taxon>Aspergillus</taxon>
        <taxon>Aspergillus subgen. Circumdati</taxon>
    </lineage>
</organism>
<evidence type="ECO:0000259" key="3">
    <source>
        <dbReference type="PROSITE" id="PS50157"/>
    </source>
</evidence>
<dbReference type="SMART" id="SM00355">
    <property type="entry name" value="ZnF_C2H2"/>
    <property type="match status" value="3"/>
</dbReference>
<dbReference type="PROSITE" id="PS50157">
    <property type="entry name" value="ZINC_FINGER_C2H2_2"/>
    <property type="match status" value="1"/>
</dbReference>
<evidence type="ECO:0000313" key="4">
    <source>
        <dbReference type="EMBL" id="KAB8075741.1"/>
    </source>
</evidence>
<feature type="compositionally biased region" description="Basic and acidic residues" evidence="2">
    <location>
        <begin position="236"/>
        <end position="250"/>
    </location>
</feature>